<gene>
    <name evidence="1" type="ORF">JOF57_002579</name>
</gene>
<evidence type="ECO:0008006" key="3">
    <source>
        <dbReference type="Google" id="ProtNLM"/>
    </source>
</evidence>
<organism evidence="1 2">
    <name type="scientific">Mycolicibacterium lutetiense</name>
    <dbReference type="NCBI Taxonomy" id="1641992"/>
    <lineage>
        <taxon>Bacteria</taxon>
        <taxon>Bacillati</taxon>
        <taxon>Actinomycetota</taxon>
        <taxon>Actinomycetes</taxon>
        <taxon>Mycobacteriales</taxon>
        <taxon>Mycobacteriaceae</taxon>
        <taxon>Mycolicibacterium</taxon>
    </lineage>
</organism>
<comment type="caution">
    <text evidence="1">The sequence shown here is derived from an EMBL/GenBank/DDBJ whole genome shotgun (WGS) entry which is preliminary data.</text>
</comment>
<name>A0ABS4ZU13_9MYCO</name>
<evidence type="ECO:0000313" key="1">
    <source>
        <dbReference type="EMBL" id="MBP2452666.1"/>
    </source>
</evidence>
<keyword evidence="2" id="KW-1185">Reference proteome</keyword>
<dbReference type="Proteomes" id="UP000694460">
    <property type="component" value="Unassembled WGS sequence"/>
</dbReference>
<proteinExistence type="predicted"/>
<dbReference type="EMBL" id="JAGIOP010000002">
    <property type="protein sequence ID" value="MBP2452666.1"/>
    <property type="molecule type" value="Genomic_DNA"/>
</dbReference>
<dbReference type="RefSeq" id="WP_209916917.1">
    <property type="nucleotide sequence ID" value="NZ_JAGIOP010000002.1"/>
</dbReference>
<evidence type="ECO:0000313" key="2">
    <source>
        <dbReference type="Proteomes" id="UP000694460"/>
    </source>
</evidence>
<sequence length="157" mass="18221">MPSSGDVFIAQDSDGDLWLFEPVFSRRTKATTDDLTLALARHDWDAVDRTFRTWPELEAYRQDIARAFIGGRTSRQFAEYDERDVELVLEESRDIDIDEREETLDLLFAVLRYAEVVRSAPYLFKQVTDRIDELRQRRSTLLADEKTMARMALPAAA</sequence>
<accession>A0ABS4ZU13</accession>
<protein>
    <recommendedName>
        <fullName evidence="3">NTP pyrophosphohydrolase MazG putative catalytic core domain-containing protein</fullName>
    </recommendedName>
</protein>
<reference evidence="1 2" key="1">
    <citation type="submission" date="2021-03" db="EMBL/GenBank/DDBJ databases">
        <title>Sequencing the genomes of 1000 actinobacteria strains.</title>
        <authorList>
            <person name="Klenk H.-P."/>
        </authorList>
    </citation>
    <scope>NUCLEOTIDE SEQUENCE [LARGE SCALE GENOMIC DNA]</scope>
    <source>
        <strain evidence="1 2">DSM 46713</strain>
    </source>
</reference>